<evidence type="ECO:0000313" key="3">
    <source>
        <dbReference type="EMBL" id="SEO88780.1"/>
    </source>
</evidence>
<dbReference type="CDD" id="cd06257">
    <property type="entry name" value="DnaJ"/>
    <property type="match status" value="1"/>
</dbReference>
<dbReference type="PROSITE" id="PS50076">
    <property type="entry name" value="DNAJ_2"/>
    <property type="match status" value="1"/>
</dbReference>
<dbReference type="Pfam" id="PF00226">
    <property type="entry name" value="DnaJ"/>
    <property type="match status" value="1"/>
</dbReference>
<dbReference type="OrthoDB" id="581986at2"/>
<organism evidence="3 4">
    <name type="scientific">Aquisalimonas asiatica</name>
    <dbReference type="NCBI Taxonomy" id="406100"/>
    <lineage>
        <taxon>Bacteria</taxon>
        <taxon>Pseudomonadati</taxon>
        <taxon>Pseudomonadota</taxon>
        <taxon>Gammaproteobacteria</taxon>
        <taxon>Chromatiales</taxon>
        <taxon>Ectothiorhodospiraceae</taxon>
        <taxon>Aquisalimonas</taxon>
    </lineage>
</organism>
<dbReference type="Gene3D" id="1.10.287.110">
    <property type="entry name" value="DnaJ domain"/>
    <property type="match status" value="1"/>
</dbReference>
<dbReference type="Pfam" id="PF12339">
    <property type="entry name" value="DNAJ_related"/>
    <property type="match status" value="1"/>
</dbReference>
<dbReference type="RefSeq" id="WP_091643169.1">
    <property type="nucleotide sequence ID" value="NZ_FOEG01000004.1"/>
</dbReference>
<keyword evidence="4" id="KW-1185">Reference proteome</keyword>
<dbReference type="InterPro" id="IPR001623">
    <property type="entry name" value="DnaJ_domain"/>
</dbReference>
<keyword evidence="1" id="KW-0143">Chaperone</keyword>
<evidence type="ECO:0000256" key="1">
    <source>
        <dbReference type="ARBA" id="ARBA00023186"/>
    </source>
</evidence>
<dbReference type="EMBL" id="FOEG01000004">
    <property type="protein sequence ID" value="SEO88780.1"/>
    <property type="molecule type" value="Genomic_DNA"/>
</dbReference>
<dbReference type="Proteomes" id="UP000199657">
    <property type="component" value="Unassembled WGS sequence"/>
</dbReference>
<dbReference type="InterPro" id="IPR036869">
    <property type="entry name" value="J_dom_sf"/>
</dbReference>
<dbReference type="SMART" id="SM00271">
    <property type="entry name" value="DnaJ"/>
    <property type="match status" value="1"/>
</dbReference>
<name>A0A1H8TCG4_9GAMM</name>
<accession>A0A1H8TCG4</accession>
<dbReference type="SUPFAM" id="SSF46565">
    <property type="entry name" value="Chaperone J-domain"/>
    <property type="match status" value="1"/>
</dbReference>
<dbReference type="InterPro" id="IPR021059">
    <property type="entry name" value="DnaJ-related_N"/>
</dbReference>
<sequence>MTQDGSDSQLMTAVLTLLREAPGGQTEHALIVRLRDQGVAPFADADLADPMALFRTHFILFHSLYRLREQLAAQGEWLRIHCLDIGIDVLTPDSDGASGRAVAAGDPLRDYYLDLDNLDTMDRATVEAMLSGFWRRLDAGERRHEALELLGLEEPAGVEEVTRRYRQLAQQHHPDKGGDTETLQRLNEARMVLTTEQ</sequence>
<reference evidence="3 4" key="1">
    <citation type="submission" date="2016-10" db="EMBL/GenBank/DDBJ databases">
        <authorList>
            <person name="de Groot N.N."/>
        </authorList>
    </citation>
    <scope>NUCLEOTIDE SEQUENCE [LARGE SCALE GENOMIC DNA]</scope>
    <source>
        <strain evidence="3 4">CGMCC 1.6291</strain>
    </source>
</reference>
<gene>
    <name evidence="3" type="ORF">SAMN04488052_10468</name>
</gene>
<protein>
    <submittedName>
        <fullName evidence="3">DnaJ domain-containing protein</fullName>
    </submittedName>
</protein>
<evidence type="ECO:0000259" key="2">
    <source>
        <dbReference type="PROSITE" id="PS50076"/>
    </source>
</evidence>
<feature type="domain" description="J" evidence="2">
    <location>
        <begin position="145"/>
        <end position="197"/>
    </location>
</feature>
<dbReference type="AlphaFoldDB" id="A0A1H8TCG4"/>
<proteinExistence type="predicted"/>
<dbReference type="STRING" id="406100.SAMN04488052_10468"/>
<evidence type="ECO:0000313" key="4">
    <source>
        <dbReference type="Proteomes" id="UP000199657"/>
    </source>
</evidence>